<keyword evidence="7" id="KW-0809">Transit peptide</keyword>
<dbReference type="Proteomes" id="UP000472270">
    <property type="component" value="Unassembled WGS sequence"/>
</dbReference>
<evidence type="ECO:0000256" key="3">
    <source>
        <dbReference type="ARBA" id="ARBA00012292"/>
    </source>
</evidence>
<evidence type="ECO:0000256" key="12">
    <source>
        <dbReference type="ARBA" id="ARBA00030253"/>
    </source>
</evidence>
<dbReference type="FunFam" id="1.10.357.140:FF:000004">
    <property type="entry name" value="Protoheme IX farnesyltransferase, mitochondrial"/>
    <property type="match status" value="1"/>
</dbReference>
<evidence type="ECO:0000313" key="16">
    <source>
        <dbReference type="Proteomes" id="UP000472270"/>
    </source>
</evidence>
<dbReference type="InterPro" id="IPR006369">
    <property type="entry name" value="Protohaem_IX_farnesylTrfase"/>
</dbReference>
<feature type="transmembrane region" description="Helical" evidence="14">
    <location>
        <begin position="245"/>
        <end position="265"/>
    </location>
</feature>
<organism evidence="15 16">
    <name type="scientific">Sinocyclocheilus rhinocerous</name>
    <dbReference type="NCBI Taxonomy" id="307959"/>
    <lineage>
        <taxon>Eukaryota</taxon>
        <taxon>Metazoa</taxon>
        <taxon>Chordata</taxon>
        <taxon>Craniata</taxon>
        <taxon>Vertebrata</taxon>
        <taxon>Euteleostomi</taxon>
        <taxon>Actinopterygii</taxon>
        <taxon>Neopterygii</taxon>
        <taxon>Teleostei</taxon>
        <taxon>Ostariophysi</taxon>
        <taxon>Cypriniformes</taxon>
        <taxon>Cyprinidae</taxon>
        <taxon>Cyprininae</taxon>
        <taxon>Sinocyclocheilus</taxon>
    </lineage>
</organism>
<name>A0A673K5C3_9TELE</name>
<evidence type="ECO:0000256" key="6">
    <source>
        <dbReference type="ARBA" id="ARBA00022692"/>
    </source>
</evidence>
<evidence type="ECO:0000256" key="10">
    <source>
        <dbReference type="ARBA" id="ARBA00023133"/>
    </source>
</evidence>
<keyword evidence="6 14" id="KW-0812">Transmembrane</keyword>
<evidence type="ECO:0000256" key="7">
    <source>
        <dbReference type="ARBA" id="ARBA00022946"/>
    </source>
</evidence>
<evidence type="ECO:0000256" key="9">
    <source>
        <dbReference type="ARBA" id="ARBA00023128"/>
    </source>
</evidence>
<dbReference type="NCBIfam" id="TIGR01473">
    <property type="entry name" value="cyoE_ctaB"/>
    <property type="match status" value="1"/>
</dbReference>
<accession>A0A673K5C3</accession>
<keyword evidence="5" id="KW-0808">Transferase</keyword>
<dbReference type="AlphaFoldDB" id="A0A673K5C3"/>
<feature type="transmembrane region" description="Helical" evidence="14">
    <location>
        <begin position="298"/>
        <end position="320"/>
    </location>
</feature>
<dbReference type="CDD" id="cd13957">
    <property type="entry name" value="PT_UbiA_Cox10"/>
    <property type="match status" value="1"/>
</dbReference>
<evidence type="ECO:0000256" key="8">
    <source>
        <dbReference type="ARBA" id="ARBA00022989"/>
    </source>
</evidence>
<dbReference type="InterPro" id="IPR000537">
    <property type="entry name" value="UbiA_prenyltransferase"/>
</dbReference>
<comment type="catalytic activity">
    <reaction evidence="13">
        <text>heme b + (2E,6E)-farnesyl diphosphate + H2O = Fe(II)-heme o + diphosphate</text>
        <dbReference type="Rhea" id="RHEA:28070"/>
        <dbReference type="ChEBI" id="CHEBI:15377"/>
        <dbReference type="ChEBI" id="CHEBI:33019"/>
        <dbReference type="ChEBI" id="CHEBI:60344"/>
        <dbReference type="ChEBI" id="CHEBI:60530"/>
        <dbReference type="ChEBI" id="CHEBI:175763"/>
        <dbReference type="EC" id="2.5.1.141"/>
    </reaction>
</comment>
<evidence type="ECO:0000313" key="15">
    <source>
        <dbReference type="Ensembl" id="ENSSRHP00000058092.1"/>
    </source>
</evidence>
<dbReference type="Ensembl" id="ENSSRHT00000059711.1">
    <property type="protein sequence ID" value="ENSSRHP00000058092.1"/>
    <property type="gene ID" value="ENSSRHG00000029119.1"/>
</dbReference>
<keyword evidence="16" id="KW-1185">Reference proteome</keyword>
<reference evidence="15" key="2">
    <citation type="submission" date="2025-09" db="UniProtKB">
        <authorList>
            <consortium name="Ensembl"/>
        </authorList>
    </citation>
    <scope>IDENTIFICATION</scope>
</reference>
<feature type="transmembrane region" description="Helical" evidence="14">
    <location>
        <begin position="220"/>
        <end position="239"/>
    </location>
</feature>
<dbReference type="GO" id="GO:0006784">
    <property type="term" value="P:heme A biosynthetic process"/>
    <property type="evidence" value="ECO:0007669"/>
    <property type="project" value="TreeGrafter"/>
</dbReference>
<evidence type="ECO:0000256" key="1">
    <source>
        <dbReference type="ARBA" id="ARBA00004225"/>
    </source>
</evidence>
<evidence type="ECO:0000256" key="2">
    <source>
        <dbReference type="ARBA" id="ARBA00005985"/>
    </source>
</evidence>
<dbReference type="GO" id="GO:0031966">
    <property type="term" value="C:mitochondrial membrane"/>
    <property type="evidence" value="ECO:0007669"/>
    <property type="project" value="UniProtKB-SubCell"/>
</dbReference>
<keyword evidence="11 14" id="KW-0472">Membrane</keyword>
<dbReference type="PANTHER" id="PTHR43448:SF2">
    <property type="entry name" value="PROTOHEME IX FARNESYLTRANSFERASE, MITOCHONDRIAL"/>
    <property type="match status" value="1"/>
</dbReference>
<dbReference type="Pfam" id="PF01040">
    <property type="entry name" value="UbiA"/>
    <property type="match status" value="1"/>
</dbReference>
<dbReference type="EC" id="2.5.1.141" evidence="3"/>
<keyword evidence="10" id="KW-0350">Heme biosynthesis</keyword>
<evidence type="ECO:0000256" key="13">
    <source>
        <dbReference type="ARBA" id="ARBA00047690"/>
    </source>
</evidence>
<evidence type="ECO:0000256" key="5">
    <source>
        <dbReference type="ARBA" id="ARBA00022679"/>
    </source>
</evidence>
<evidence type="ECO:0000256" key="4">
    <source>
        <dbReference type="ARBA" id="ARBA00016335"/>
    </source>
</evidence>
<proteinExistence type="inferred from homology"/>
<evidence type="ECO:0000256" key="14">
    <source>
        <dbReference type="SAM" id="Phobius"/>
    </source>
</evidence>
<comment type="subcellular location">
    <subcellularLocation>
        <location evidence="1">Mitochondrion membrane</location>
        <topology evidence="1">Multi-pass membrane protein</topology>
    </subcellularLocation>
</comment>
<comment type="similarity">
    <text evidence="2">Belongs to the UbiA prenyltransferase family.</text>
</comment>
<dbReference type="GO" id="GO:0008495">
    <property type="term" value="F:protoheme IX farnesyltransferase activity"/>
    <property type="evidence" value="ECO:0007669"/>
    <property type="project" value="UniProtKB-EC"/>
</dbReference>
<feature type="transmembrane region" description="Helical" evidence="14">
    <location>
        <begin position="332"/>
        <end position="350"/>
    </location>
</feature>
<dbReference type="PANTHER" id="PTHR43448">
    <property type="entry name" value="PROTOHEME IX FARNESYLTRANSFERASE, MITOCHONDRIAL"/>
    <property type="match status" value="1"/>
</dbReference>
<protein>
    <recommendedName>
        <fullName evidence="4">Protoheme IX farnesyltransferase, mitochondrial</fullName>
        <ecNumber evidence="3">2.5.1.141</ecNumber>
    </recommendedName>
    <alternativeName>
        <fullName evidence="12">Heme O synthase</fullName>
    </alternativeName>
</protein>
<reference evidence="15" key="1">
    <citation type="submission" date="2025-08" db="UniProtKB">
        <authorList>
            <consortium name="Ensembl"/>
        </authorList>
    </citation>
    <scope>IDENTIFICATION</scope>
</reference>
<dbReference type="InterPro" id="IPR044878">
    <property type="entry name" value="UbiA_sf"/>
</dbReference>
<dbReference type="Gene3D" id="1.10.357.140">
    <property type="entry name" value="UbiA prenyltransferase"/>
    <property type="match status" value="1"/>
</dbReference>
<dbReference type="PROSITE" id="PS00943">
    <property type="entry name" value="UBIA"/>
    <property type="match status" value="1"/>
</dbReference>
<keyword evidence="9" id="KW-0496">Mitochondrion</keyword>
<feature type="transmembrane region" description="Helical" evidence="14">
    <location>
        <begin position="195"/>
        <end position="213"/>
    </location>
</feature>
<keyword evidence="8 14" id="KW-1133">Transmembrane helix</keyword>
<evidence type="ECO:0000256" key="11">
    <source>
        <dbReference type="ARBA" id="ARBA00023136"/>
    </source>
</evidence>
<dbReference type="InterPro" id="IPR030470">
    <property type="entry name" value="UbiA_prenylTrfase_CS"/>
</dbReference>
<sequence length="373" mass="41209">MSCLVEGLVGVSVQQKIIANAARSHMSARSLIQLCRKNQAEWITFQHLCFLKRQVLWCRHVTRLNQKQPEARQLEARQWKELKVEYSDLPGIYARLSKLKLTALVVTTAAAGYAMAPVPFDPVTFLMASVGTGLSSCTANSINQYSEVPFDSNMNRTKNRPLVRGQISPLHAVSFALACGIPGLTLLTLGVNPLTGFLGALNIFLYTCCYTPLKRLSITNTWVGAVVGAIPPVMGWTAATGSLDPGALLLGGFLFSWQFPHFNALSWNLREDYSRGGYRMMSVTHPSLCKRVALRHSVGLIGLSALGPVLDVTTWTYLAFRFYHYGDRQNARKLFFCSLWHLPMLLLLALTCKKSRVPQDEAAVASSMPSLAL</sequence>
<dbReference type="GO" id="GO:0017004">
    <property type="term" value="P:cytochrome complex assembly"/>
    <property type="evidence" value="ECO:0007669"/>
    <property type="project" value="UniProtKB-ARBA"/>
</dbReference>